<keyword evidence="2" id="KW-1185">Reference proteome</keyword>
<evidence type="ECO:0000313" key="2">
    <source>
        <dbReference type="Proteomes" id="UP000193785"/>
    </source>
</evidence>
<dbReference type="Gene3D" id="3.40.630.30">
    <property type="match status" value="1"/>
</dbReference>
<gene>
    <name evidence="1" type="ORF">HA46_12715</name>
</gene>
<dbReference type="PANTHER" id="PTHR43233">
    <property type="entry name" value="FAMILY N-ACETYLTRANSFERASE, PUTATIVE (AFU_ORTHOLOGUE AFUA_6G03350)-RELATED"/>
    <property type="match status" value="1"/>
</dbReference>
<dbReference type="EMBL" id="MLJJ01000021">
    <property type="protein sequence ID" value="ORM98533.1"/>
    <property type="molecule type" value="Genomic_DNA"/>
</dbReference>
<proteinExistence type="predicted"/>
<dbReference type="RefSeq" id="WP_084884718.1">
    <property type="nucleotide sequence ID" value="NZ_DALZCT010000001.1"/>
</dbReference>
<dbReference type="CDD" id="cd04301">
    <property type="entry name" value="NAT_SF"/>
    <property type="match status" value="1"/>
</dbReference>
<evidence type="ECO:0008006" key="3">
    <source>
        <dbReference type="Google" id="ProtNLM"/>
    </source>
</evidence>
<evidence type="ECO:0000313" key="1">
    <source>
        <dbReference type="EMBL" id="ORM98533.1"/>
    </source>
</evidence>
<dbReference type="InterPro" id="IPR016181">
    <property type="entry name" value="Acyl_CoA_acyltransferase"/>
</dbReference>
<reference evidence="1 2" key="1">
    <citation type="journal article" date="2017" name="Antonie Van Leeuwenhoek">
        <title>Phylogenomic resolution of the bacterial genus Pantoea and its relationship with Erwinia and Tatumella.</title>
        <authorList>
            <person name="Palmer M."/>
            <person name="Steenkamp E.T."/>
            <person name="Coetzee M.P."/>
            <person name="Chan W.Y."/>
            <person name="van Zyl E."/>
            <person name="De Maayer P."/>
            <person name="Coutinho T.A."/>
            <person name="Blom J."/>
            <person name="Smits T.H."/>
            <person name="Duffy B."/>
            <person name="Venter S.N."/>
        </authorList>
    </citation>
    <scope>NUCLEOTIDE SEQUENCE [LARGE SCALE GENOMIC DNA]</scope>
    <source>
        <strain evidence="1 2">LMG 5345</strain>
    </source>
</reference>
<dbReference type="PANTHER" id="PTHR43233:SF1">
    <property type="entry name" value="FAMILY N-ACETYLTRANSFERASE, PUTATIVE (AFU_ORTHOLOGUE AFUA_6G03350)-RELATED"/>
    <property type="match status" value="1"/>
</dbReference>
<protein>
    <recommendedName>
        <fullName evidence="3">N-acetyltransferase domain-containing protein</fullName>
    </recommendedName>
</protein>
<organism evidence="1 2">
    <name type="scientific">Pantoea septica</name>
    <dbReference type="NCBI Taxonomy" id="472695"/>
    <lineage>
        <taxon>Bacteria</taxon>
        <taxon>Pseudomonadati</taxon>
        <taxon>Pseudomonadota</taxon>
        <taxon>Gammaproteobacteria</taxon>
        <taxon>Enterobacterales</taxon>
        <taxon>Erwiniaceae</taxon>
        <taxon>Pantoea</taxon>
    </lineage>
</organism>
<sequence>MKCLNETFPRVFSSETAAADLAAQQRRKILSPRKWYKNDFYLSTDNAALDAGFICRSLHHPAGRRHLALALHGSLCFGLYRKARQIGFARMVTDLAGTVVLRDLIVAPEYRFIGLGSWMLSCTLSHPATQSCCAVLCWSSEASPFLIKNGFSAVPTVPGLHIFRLLNAVGEAHAEPCALH</sequence>
<accession>A0ABX3UQU0</accession>
<dbReference type="InterPro" id="IPR053144">
    <property type="entry name" value="Acetyltransferase_Butenolide"/>
</dbReference>
<dbReference type="SUPFAM" id="SSF55729">
    <property type="entry name" value="Acyl-CoA N-acyltransferases (Nat)"/>
    <property type="match status" value="1"/>
</dbReference>
<name>A0ABX3UQU0_9GAMM</name>
<dbReference type="Proteomes" id="UP000193785">
    <property type="component" value="Unassembled WGS sequence"/>
</dbReference>
<comment type="caution">
    <text evidence="1">The sequence shown here is derived from an EMBL/GenBank/DDBJ whole genome shotgun (WGS) entry which is preliminary data.</text>
</comment>